<feature type="region of interest" description="Disordered" evidence="1">
    <location>
        <begin position="1"/>
        <end position="26"/>
    </location>
</feature>
<keyword evidence="3" id="KW-1185">Reference proteome</keyword>
<evidence type="ECO:0000313" key="2">
    <source>
        <dbReference type="EMBL" id="MBO1319257.1"/>
    </source>
</evidence>
<protein>
    <submittedName>
        <fullName evidence="2">Uncharacterized protein</fullName>
    </submittedName>
</protein>
<dbReference type="EMBL" id="JAFREP010000009">
    <property type="protein sequence ID" value="MBO1319257.1"/>
    <property type="molecule type" value="Genomic_DNA"/>
</dbReference>
<dbReference type="Proteomes" id="UP000664417">
    <property type="component" value="Unassembled WGS sequence"/>
</dbReference>
<dbReference type="RefSeq" id="WP_207859078.1">
    <property type="nucleotide sequence ID" value="NZ_JAFREP010000009.1"/>
</dbReference>
<name>A0A8J7Q7W2_9BACT</name>
<dbReference type="AlphaFoldDB" id="A0A8J7Q7W2"/>
<reference evidence="2" key="1">
    <citation type="submission" date="2021-03" db="EMBL/GenBank/DDBJ databases">
        <authorList>
            <person name="Wang G."/>
        </authorList>
    </citation>
    <scope>NUCLEOTIDE SEQUENCE</scope>
    <source>
        <strain evidence="2">KCTC 12899</strain>
    </source>
</reference>
<comment type="caution">
    <text evidence="2">The sequence shown here is derived from an EMBL/GenBank/DDBJ whole genome shotgun (WGS) entry which is preliminary data.</text>
</comment>
<proteinExistence type="predicted"/>
<organism evidence="2 3">
    <name type="scientific">Acanthopleuribacter pedis</name>
    <dbReference type="NCBI Taxonomy" id="442870"/>
    <lineage>
        <taxon>Bacteria</taxon>
        <taxon>Pseudomonadati</taxon>
        <taxon>Acidobacteriota</taxon>
        <taxon>Holophagae</taxon>
        <taxon>Acanthopleuribacterales</taxon>
        <taxon>Acanthopleuribacteraceae</taxon>
        <taxon>Acanthopleuribacter</taxon>
    </lineage>
</organism>
<accession>A0A8J7Q7W2</accession>
<evidence type="ECO:0000313" key="3">
    <source>
        <dbReference type="Proteomes" id="UP000664417"/>
    </source>
</evidence>
<sequence>MTHHDPWLNVPLNEGGPNPMSPPDPGPTFRGIVITAPERVVFRAGEVVDDTGAFAAIPVCAYHCFDVPAVPIDDHFKMHAVEVKSGKSYEGFIVALDPGIMVPCPFEDAEPLKPEDVEGLASGGWINPNLANFVPIPREPATYEVFMSLRGFQSNRVRIELIQE</sequence>
<gene>
    <name evidence="2" type="ORF">J3U88_12365</name>
</gene>
<evidence type="ECO:0000256" key="1">
    <source>
        <dbReference type="SAM" id="MobiDB-lite"/>
    </source>
</evidence>